<keyword evidence="3" id="KW-0449">Lipoprotein</keyword>
<protein>
    <submittedName>
        <fullName evidence="2 3">PEP-CTERM system TPR-repeat lipoprotein</fullName>
    </submittedName>
</protein>
<dbReference type="AlphaFoldDB" id="A0A0P1FN93"/>
<reference evidence="2 4" key="1">
    <citation type="submission" date="2015-09" db="EMBL/GenBank/DDBJ databases">
        <authorList>
            <person name="Rodrigo-Torres L."/>
            <person name="Arahal D.R."/>
        </authorList>
    </citation>
    <scope>NUCLEOTIDE SEQUENCE [LARGE SCALE GENOMIC DNA]</scope>
    <source>
        <strain evidence="2 4">CECT 5118</strain>
    </source>
</reference>
<dbReference type="SMART" id="SM00028">
    <property type="entry name" value="TPR"/>
    <property type="match status" value="3"/>
</dbReference>
<evidence type="ECO:0000313" key="4">
    <source>
        <dbReference type="Proteomes" id="UP000051086"/>
    </source>
</evidence>
<dbReference type="Pfam" id="PF13432">
    <property type="entry name" value="TPR_16"/>
    <property type="match status" value="2"/>
</dbReference>
<evidence type="ECO:0000313" key="3">
    <source>
        <dbReference type="EMBL" id="CUH73072.1"/>
    </source>
</evidence>
<evidence type="ECO:0000256" key="1">
    <source>
        <dbReference type="PROSITE-ProRule" id="PRU00339"/>
    </source>
</evidence>
<feature type="repeat" description="TPR" evidence="1">
    <location>
        <begin position="119"/>
        <end position="152"/>
    </location>
</feature>
<dbReference type="InterPro" id="IPR019734">
    <property type="entry name" value="TPR_rpt"/>
</dbReference>
<dbReference type="EMBL" id="CYSC01000035">
    <property type="protein sequence ID" value="CUH73072.1"/>
    <property type="molecule type" value="Genomic_DNA"/>
</dbReference>
<dbReference type="InterPro" id="IPR011990">
    <property type="entry name" value="TPR-like_helical_dom_sf"/>
</dbReference>
<keyword evidence="1" id="KW-0802">TPR repeat</keyword>
<name>A0A0P1FN93_9RHOB</name>
<dbReference type="SUPFAM" id="SSF48452">
    <property type="entry name" value="TPR-like"/>
    <property type="match status" value="1"/>
</dbReference>
<reference evidence="3 5" key="2">
    <citation type="submission" date="2015-09" db="EMBL/GenBank/DDBJ databases">
        <authorList>
            <consortium name="Swine Surveillance"/>
        </authorList>
    </citation>
    <scope>NUCLEOTIDE SEQUENCE [LARGE SCALE GENOMIC DNA]</scope>
    <source>
        <strain evidence="3 5">5120</strain>
    </source>
</reference>
<organism evidence="3 5">
    <name type="scientific">Thalassovita autumnalis</name>
    <dbReference type="NCBI Taxonomy" id="2072972"/>
    <lineage>
        <taxon>Bacteria</taxon>
        <taxon>Pseudomonadati</taxon>
        <taxon>Pseudomonadota</taxon>
        <taxon>Alphaproteobacteria</taxon>
        <taxon>Rhodobacterales</taxon>
        <taxon>Roseobacteraceae</taxon>
        <taxon>Thalassovita</taxon>
    </lineage>
</organism>
<dbReference type="PROSITE" id="PS50005">
    <property type="entry name" value="TPR"/>
    <property type="match status" value="1"/>
</dbReference>
<dbReference type="Gene3D" id="1.25.40.10">
    <property type="entry name" value="Tetratricopeptide repeat domain"/>
    <property type="match status" value="1"/>
</dbReference>
<evidence type="ECO:0000313" key="2">
    <source>
        <dbReference type="EMBL" id="CUH69669.1"/>
    </source>
</evidence>
<dbReference type="Proteomes" id="UP000051887">
    <property type="component" value="Unassembled WGS sequence"/>
</dbReference>
<gene>
    <name evidence="2" type="ORF">TL5118_03639</name>
    <name evidence="3" type="ORF">TL5120_02879</name>
</gene>
<dbReference type="EMBL" id="CYSB01000040">
    <property type="protein sequence ID" value="CUH69669.1"/>
    <property type="molecule type" value="Genomic_DNA"/>
</dbReference>
<sequence length="171" mass="19052">MTLVLFTSPVKGEDAAVADLLERLQQADPVEATKLSRELQLEWSKSGSASMNLLLKRGKEALERGEFDAAADHLTALTDHAPQFAEGWALRAQLWHHMDRPGLALSDLQQVLVLNPNHYESLFGLAVTLEQLEEHELALEAYRLVLTIHPHYEEATEAVERLAPLVQGQSL</sequence>
<dbReference type="Proteomes" id="UP000051086">
    <property type="component" value="Unassembled WGS sequence"/>
</dbReference>
<accession>A0A0P1FN93</accession>
<keyword evidence="4" id="KW-1185">Reference proteome</keyword>
<evidence type="ECO:0000313" key="5">
    <source>
        <dbReference type="Proteomes" id="UP000051887"/>
    </source>
</evidence>
<proteinExistence type="predicted"/>